<organism evidence="2">
    <name type="scientific">marine metagenome</name>
    <dbReference type="NCBI Taxonomy" id="408172"/>
    <lineage>
        <taxon>unclassified sequences</taxon>
        <taxon>metagenomes</taxon>
        <taxon>ecological metagenomes</taxon>
    </lineage>
</organism>
<evidence type="ECO:0000313" key="2">
    <source>
        <dbReference type="EMBL" id="SVA23905.1"/>
    </source>
</evidence>
<sequence length="131" mass="13543">VLPGHLGPAGLGCRLRGHSYPFGESLGGAPGGQPAVPTLTGSASRGVRPATDSDRNRRVGSWPHHHVRGVVELSVMVDPLTGQQWPEDVQGLVGAAAPGGRVHADRFHLVAVLAAYPHPEGEATGGLFGQR</sequence>
<reference evidence="2" key="1">
    <citation type="submission" date="2018-05" db="EMBL/GenBank/DDBJ databases">
        <authorList>
            <person name="Lanie J.A."/>
            <person name="Ng W.-L."/>
            <person name="Kazmierczak K.M."/>
            <person name="Andrzejewski T.M."/>
            <person name="Davidsen T.M."/>
            <person name="Wayne K.J."/>
            <person name="Tettelin H."/>
            <person name="Glass J.I."/>
            <person name="Rusch D."/>
            <person name="Podicherti R."/>
            <person name="Tsui H.-C.T."/>
            <person name="Winkler M.E."/>
        </authorList>
    </citation>
    <scope>NUCLEOTIDE SEQUENCE</scope>
</reference>
<gene>
    <name evidence="2" type="ORF">METZ01_LOCUS76759</name>
</gene>
<evidence type="ECO:0000256" key="1">
    <source>
        <dbReference type="SAM" id="MobiDB-lite"/>
    </source>
</evidence>
<feature type="region of interest" description="Disordered" evidence="1">
    <location>
        <begin position="24"/>
        <end position="63"/>
    </location>
</feature>
<accession>A0A381U6N5</accession>
<proteinExistence type="predicted"/>
<name>A0A381U6N5_9ZZZZ</name>
<feature type="non-terminal residue" evidence="2">
    <location>
        <position position="1"/>
    </location>
</feature>
<dbReference type="AlphaFoldDB" id="A0A381U6N5"/>
<protein>
    <submittedName>
        <fullName evidence="2">Uncharacterized protein</fullName>
    </submittedName>
</protein>
<dbReference type="EMBL" id="UINC01005845">
    <property type="protein sequence ID" value="SVA23905.1"/>
    <property type="molecule type" value="Genomic_DNA"/>
</dbReference>